<dbReference type="AlphaFoldDB" id="A0A939GH01"/>
<evidence type="ECO:0000259" key="2">
    <source>
        <dbReference type="Pfam" id="PF00892"/>
    </source>
</evidence>
<organism evidence="3 4">
    <name type="scientific">Fibrella rubiginis</name>
    <dbReference type="NCBI Taxonomy" id="2817060"/>
    <lineage>
        <taxon>Bacteria</taxon>
        <taxon>Pseudomonadati</taxon>
        <taxon>Bacteroidota</taxon>
        <taxon>Cytophagia</taxon>
        <taxon>Cytophagales</taxon>
        <taxon>Spirosomataceae</taxon>
        <taxon>Fibrella</taxon>
    </lineage>
</organism>
<dbReference type="InterPro" id="IPR000620">
    <property type="entry name" value="EamA_dom"/>
</dbReference>
<dbReference type="InterPro" id="IPR037185">
    <property type="entry name" value="EmrE-like"/>
</dbReference>
<dbReference type="GO" id="GO:0016020">
    <property type="term" value="C:membrane"/>
    <property type="evidence" value="ECO:0007669"/>
    <property type="project" value="InterPro"/>
</dbReference>
<evidence type="ECO:0000256" key="1">
    <source>
        <dbReference type="SAM" id="Phobius"/>
    </source>
</evidence>
<dbReference type="EMBL" id="JAFMYV010000004">
    <property type="protein sequence ID" value="MBO0937049.1"/>
    <property type="molecule type" value="Genomic_DNA"/>
</dbReference>
<comment type="caution">
    <text evidence="3">The sequence shown here is derived from an EMBL/GenBank/DDBJ whole genome shotgun (WGS) entry which is preliminary data.</text>
</comment>
<sequence>MWLFYALLSAVFASLTAILAKIGIKNVDSNLATAVRTVVVTLLAWGIVLFRKSASGVGLAEQVSALSATNWTFLVLSGIATGLSWLCYFKALQLGNVSQVAPVDKLSLALTILLSVVFLGEVLTWKIALGAAMIVGGTLVLIL</sequence>
<dbReference type="PANTHER" id="PTHR22911">
    <property type="entry name" value="ACYL-MALONYL CONDENSING ENZYME-RELATED"/>
    <property type="match status" value="1"/>
</dbReference>
<keyword evidence="4" id="KW-1185">Reference proteome</keyword>
<dbReference type="Pfam" id="PF00892">
    <property type="entry name" value="EamA"/>
    <property type="match status" value="1"/>
</dbReference>
<dbReference type="SUPFAM" id="SSF103481">
    <property type="entry name" value="Multidrug resistance efflux transporter EmrE"/>
    <property type="match status" value="1"/>
</dbReference>
<feature type="transmembrane region" description="Helical" evidence="1">
    <location>
        <begin position="30"/>
        <end position="50"/>
    </location>
</feature>
<proteinExistence type="predicted"/>
<dbReference type="RefSeq" id="WP_207364601.1">
    <property type="nucleotide sequence ID" value="NZ_JAFMYV010000004.1"/>
</dbReference>
<protein>
    <submittedName>
        <fullName evidence="3">EamA family transporter</fullName>
    </submittedName>
</protein>
<accession>A0A939GH01</accession>
<dbReference type="FunFam" id="1.10.3730.20:FF:000009">
    <property type="entry name" value="EamA family transporter"/>
    <property type="match status" value="1"/>
</dbReference>
<gene>
    <name evidence="3" type="ORF">J2I47_10880</name>
</gene>
<feature type="domain" description="EamA" evidence="2">
    <location>
        <begin position="2"/>
        <end position="142"/>
    </location>
</feature>
<name>A0A939GH01_9BACT</name>
<dbReference type="PANTHER" id="PTHR22911:SF137">
    <property type="entry name" value="SOLUTE CARRIER FAMILY 35 MEMBER G2-RELATED"/>
    <property type="match status" value="1"/>
</dbReference>
<keyword evidence="1" id="KW-1133">Transmembrane helix</keyword>
<feature type="transmembrane region" description="Helical" evidence="1">
    <location>
        <begin position="71"/>
        <end position="92"/>
    </location>
</feature>
<evidence type="ECO:0000313" key="3">
    <source>
        <dbReference type="EMBL" id="MBO0937049.1"/>
    </source>
</evidence>
<dbReference type="Gene3D" id="1.10.3730.20">
    <property type="match status" value="1"/>
</dbReference>
<keyword evidence="1" id="KW-0812">Transmembrane</keyword>
<evidence type="ECO:0000313" key="4">
    <source>
        <dbReference type="Proteomes" id="UP000664034"/>
    </source>
</evidence>
<reference evidence="3" key="1">
    <citation type="submission" date="2021-03" db="EMBL/GenBank/DDBJ databases">
        <title>Fibrella sp. HMF5335 genome sequencing and assembly.</title>
        <authorList>
            <person name="Kang H."/>
            <person name="Kim H."/>
            <person name="Bae S."/>
            <person name="Joh K."/>
        </authorList>
    </citation>
    <scope>NUCLEOTIDE SEQUENCE</scope>
    <source>
        <strain evidence="3">HMF5335</strain>
    </source>
</reference>
<dbReference type="Proteomes" id="UP000664034">
    <property type="component" value="Unassembled WGS sequence"/>
</dbReference>
<keyword evidence="1" id="KW-0472">Membrane</keyword>
<feature type="transmembrane region" description="Helical" evidence="1">
    <location>
        <begin position="112"/>
        <end position="142"/>
    </location>
</feature>